<keyword evidence="2 9" id="KW-0732">Signal</keyword>
<dbReference type="GO" id="GO:0016042">
    <property type="term" value="P:lipid catabolic process"/>
    <property type="evidence" value="ECO:0007669"/>
    <property type="project" value="UniProtKB-KW"/>
</dbReference>
<dbReference type="FunFam" id="3.40.50.1820:FF:000057">
    <property type="entry name" value="Lipase"/>
    <property type="match status" value="1"/>
</dbReference>
<evidence type="ECO:0000256" key="6">
    <source>
        <dbReference type="ARBA" id="ARBA00023180"/>
    </source>
</evidence>
<evidence type="ECO:0000256" key="7">
    <source>
        <dbReference type="PIRNR" id="PIRNR000862"/>
    </source>
</evidence>
<dbReference type="Pfam" id="PF04083">
    <property type="entry name" value="Abhydro_lipase"/>
    <property type="match status" value="1"/>
</dbReference>
<evidence type="ECO:0000256" key="3">
    <source>
        <dbReference type="ARBA" id="ARBA00022801"/>
    </source>
</evidence>
<keyword evidence="5" id="KW-0443">Lipid metabolism</keyword>
<sequence>MKHIVLLSIIVIVYSEKYINILGDNPPNFTELAANYGHQALEYDVITEDGYILRLFRIKGEREMPVLLMHGILDSADTWVLRGNESLAITLANKDYDVWLGNCRGNKYGRRHIYLDPDNNTFWDYTFHEHGYYDLPATIDNILFITNASKLNAIGHSQGTTIFYVLGSTRHEYNNKINVLIALAPVCFLENMEPPLKTMIQYSPMIYLTANMLDIKEIFGTNQNVINTICQQPIINSICVTNTIFPITGEDSDELEDIPILYEHFPTATSVKNLYHFSQVSYKRQFANFDYGVKLNLDKYGSPTPSVYQLDKITMKISLFVGINDNISTLDNVAMLKQSLPNVINYMIIPHTKMNHIDFVWGLPISTA</sequence>
<feature type="active site" description="Nucleophile" evidence="8">
    <location>
        <position position="157"/>
    </location>
</feature>
<dbReference type="PANTHER" id="PTHR11005">
    <property type="entry name" value="LYSOSOMAL ACID LIPASE-RELATED"/>
    <property type="match status" value="1"/>
</dbReference>
<dbReference type="RefSeq" id="XP_013164218.1">
    <property type="nucleotide sequence ID" value="XM_013308764.1"/>
</dbReference>
<name>A0AAJ7E5S7_PAPXU</name>
<dbReference type="Gene3D" id="3.40.50.1820">
    <property type="entry name" value="alpha/beta hydrolase"/>
    <property type="match status" value="1"/>
</dbReference>
<dbReference type="SUPFAM" id="SSF53474">
    <property type="entry name" value="alpha/beta-Hydrolases"/>
    <property type="match status" value="1"/>
</dbReference>
<evidence type="ECO:0000259" key="10">
    <source>
        <dbReference type="Pfam" id="PF04083"/>
    </source>
</evidence>
<dbReference type="AlphaFoldDB" id="A0AAJ7E5S7"/>
<dbReference type="InterPro" id="IPR025483">
    <property type="entry name" value="Lipase_euk"/>
</dbReference>
<dbReference type="InterPro" id="IPR029058">
    <property type="entry name" value="AB_hydrolase_fold"/>
</dbReference>
<evidence type="ECO:0000256" key="1">
    <source>
        <dbReference type="ARBA" id="ARBA00010701"/>
    </source>
</evidence>
<evidence type="ECO:0000256" key="4">
    <source>
        <dbReference type="ARBA" id="ARBA00022963"/>
    </source>
</evidence>
<feature type="chain" id="PRO_5042550265" description="Lipase" evidence="9">
    <location>
        <begin position="16"/>
        <end position="368"/>
    </location>
</feature>
<feature type="active site" description="Charge relay system" evidence="8">
    <location>
        <position position="325"/>
    </location>
</feature>
<dbReference type="Proteomes" id="UP000694872">
    <property type="component" value="Unplaced"/>
</dbReference>
<comment type="similarity">
    <text evidence="1 7">Belongs to the AB hydrolase superfamily. Lipase family.</text>
</comment>
<dbReference type="GO" id="GO:0016788">
    <property type="term" value="F:hydrolase activity, acting on ester bonds"/>
    <property type="evidence" value="ECO:0007669"/>
    <property type="project" value="InterPro"/>
</dbReference>
<organism evidence="11">
    <name type="scientific">Papilio xuthus</name>
    <name type="common">Asian swallowtail butterfly</name>
    <dbReference type="NCBI Taxonomy" id="66420"/>
    <lineage>
        <taxon>Eukaryota</taxon>
        <taxon>Metazoa</taxon>
        <taxon>Ecdysozoa</taxon>
        <taxon>Arthropoda</taxon>
        <taxon>Hexapoda</taxon>
        <taxon>Insecta</taxon>
        <taxon>Pterygota</taxon>
        <taxon>Neoptera</taxon>
        <taxon>Endopterygota</taxon>
        <taxon>Lepidoptera</taxon>
        <taxon>Glossata</taxon>
        <taxon>Ditrysia</taxon>
        <taxon>Papilionoidea</taxon>
        <taxon>Papilionidae</taxon>
        <taxon>Papilioninae</taxon>
        <taxon>Papilio</taxon>
    </lineage>
</organism>
<keyword evidence="6" id="KW-0325">Glycoprotein</keyword>
<accession>A0AAJ7E5S7</accession>
<evidence type="ECO:0000256" key="5">
    <source>
        <dbReference type="ARBA" id="ARBA00023098"/>
    </source>
</evidence>
<feature type="domain" description="Partial AB-hydrolase lipase" evidence="10">
    <location>
        <begin position="30"/>
        <end position="82"/>
    </location>
</feature>
<keyword evidence="4 7" id="KW-0442">Lipid degradation</keyword>
<keyword evidence="3 7" id="KW-0378">Hydrolase</keyword>
<gene>
    <name evidence="11" type="primary">LOC106115410</name>
</gene>
<dbReference type="PIRSF" id="PIRSF000862">
    <property type="entry name" value="Steryl_ester_lip"/>
    <property type="match status" value="1"/>
</dbReference>
<evidence type="ECO:0000256" key="8">
    <source>
        <dbReference type="PIRSR" id="PIRSR000862-1"/>
    </source>
</evidence>
<dbReference type="GeneID" id="106115410"/>
<dbReference type="InterPro" id="IPR006693">
    <property type="entry name" value="AB_hydrolase_lipase"/>
</dbReference>
<protein>
    <recommendedName>
        <fullName evidence="7">Lipase</fullName>
    </recommendedName>
</protein>
<evidence type="ECO:0000313" key="11">
    <source>
        <dbReference type="RefSeq" id="XP_013164218.1"/>
    </source>
</evidence>
<dbReference type="KEGG" id="pxu:106115410"/>
<evidence type="ECO:0000256" key="9">
    <source>
        <dbReference type="SAM" id="SignalP"/>
    </source>
</evidence>
<feature type="signal peptide" evidence="9">
    <location>
        <begin position="1"/>
        <end position="15"/>
    </location>
</feature>
<evidence type="ECO:0000256" key="2">
    <source>
        <dbReference type="ARBA" id="ARBA00022729"/>
    </source>
</evidence>
<feature type="active site" description="Charge relay system" evidence="8">
    <location>
        <position position="356"/>
    </location>
</feature>
<proteinExistence type="inferred from homology"/>
<reference evidence="11" key="1">
    <citation type="submission" date="2025-08" db="UniProtKB">
        <authorList>
            <consortium name="RefSeq"/>
        </authorList>
    </citation>
    <scope>IDENTIFICATION</scope>
</reference>